<evidence type="ECO:0000313" key="1">
    <source>
        <dbReference type="EMBL" id="CAG8815101.1"/>
    </source>
</evidence>
<gene>
    <name evidence="1" type="ORF">RPERSI_LOCUS24136</name>
</gene>
<comment type="caution">
    <text evidence="1">The sequence shown here is derived from an EMBL/GenBank/DDBJ whole genome shotgun (WGS) entry which is preliminary data.</text>
</comment>
<feature type="non-terminal residue" evidence="1">
    <location>
        <position position="45"/>
    </location>
</feature>
<accession>A0ACA9RXI4</accession>
<sequence>SSDSGTLRGVEAVISLRETELEEFDGSCTKVPTSRSKKDAISRHK</sequence>
<dbReference type="Proteomes" id="UP000789920">
    <property type="component" value="Unassembled WGS sequence"/>
</dbReference>
<name>A0ACA9RXI4_9GLOM</name>
<proteinExistence type="predicted"/>
<dbReference type="EMBL" id="CAJVQC010076902">
    <property type="protein sequence ID" value="CAG8815101.1"/>
    <property type="molecule type" value="Genomic_DNA"/>
</dbReference>
<keyword evidence="2" id="KW-1185">Reference proteome</keyword>
<feature type="non-terminal residue" evidence="1">
    <location>
        <position position="1"/>
    </location>
</feature>
<organism evidence="1 2">
    <name type="scientific">Racocetra persica</name>
    <dbReference type="NCBI Taxonomy" id="160502"/>
    <lineage>
        <taxon>Eukaryota</taxon>
        <taxon>Fungi</taxon>
        <taxon>Fungi incertae sedis</taxon>
        <taxon>Mucoromycota</taxon>
        <taxon>Glomeromycotina</taxon>
        <taxon>Glomeromycetes</taxon>
        <taxon>Diversisporales</taxon>
        <taxon>Gigasporaceae</taxon>
        <taxon>Racocetra</taxon>
    </lineage>
</organism>
<protein>
    <submittedName>
        <fullName evidence="1">9942_t:CDS:1</fullName>
    </submittedName>
</protein>
<reference evidence="1" key="1">
    <citation type="submission" date="2021-06" db="EMBL/GenBank/DDBJ databases">
        <authorList>
            <person name="Kallberg Y."/>
            <person name="Tangrot J."/>
            <person name="Rosling A."/>
        </authorList>
    </citation>
    <scope>NUCLEOTIDE SEQUENCE</scope>
    <source>
        <strain evidence="1">MA461A</strain>
    </source>
</reference>
<evidence type="ECO:0000313" key="2">
    <source>
        <dbReference type="Proteomes" id="UP000789920"/>
    </source>
</evidence>